<dbReference type="Gene3D" id="3.90.1300.10">
    <property type="entry name" value="Amidase signature (AS) domain"/>
    <property type="match status" value="1"/>
</dbReference>
<dbReference type="Pfam" id="PF01425">
    <property type="entry name" value="Amidase"/>
    <property type="match status" value="1"/>
</dbReference>
<dbReference type="Proteomes" id="UP000663832">
    <property type="component" value="Unassembled WGS sequence"/>
</dbReference>
<keyword evidence="2" id="KW-0472">Membrane</keyword>
<evidence type="ECO:0000256" key="1">
    <source>
        <dbReference type="ARBA" id="ARBA00009199"/>
    </source>
</evidence>
<evidence type="ECO:0000256" key="2">
    <source>
        <dbReference type="SAM" id="Phobius"/>
    </source>
</evidence>
<evidence type="ECO:0000313" key="5">
    <source>
        <dbReference type="Proteomes" id="UP000663832"/>
    </source>
</evidence>
<comment type="caution">
    <text evidence="4">The sequence shown here is derived from an EMBL/GenBank/DDBJ whole genome shotgun (WGS) entry which is preliminary data.</text>
</comment>
<dbReference type="EMBL" id="CAJNOM010000007">
    <property type="protein sequence ID" value="CAF0767404.1"/>
    <property type="molecule type" value="Genomic_DNA"/>
</dbReference>
<dbReference type="GO" id="GO:0012505">
    <property type="term" value="C:endomembrane system"/>
    <property type="evidence" value="ECO:0007669"/>
    <property type="project" value="TreeGrafter"/>
</dbReference>
<proteinExistence type="inferred from homology"/>
<organism evidence="4 5">
    <name type="scientific">Adineta steineri</name>
    <dbReference type="NCBI Taxonomy" id="433720"/>
    <lineage>
        <taxon>Eukaryota</taxon>
        <taxon>Metazoa</taxon>
        <taxon>Spiralia</taxon>
        <taxon>Gnathifera</taxon>
        <taxon>Rotifera</taxon>
        <taxon>Eurotatoria</taxon>
        <taxon>Bdelloidea</taxon>
        <taxon>Adinetida</taxon>
        <taxon>Adinetidae</taxon>
        <taxon>Adineta</taxon>
    </lineage>
</organism>
<dbReference type="PROSITE" id="PS00571">
    <property type="entry name" value="AMIDASES"/>
    <property type="match status" value="1"/>
</dbReference>
<dbReference type="InterPro" id="IPR052739">
    <property type="entry name" value="FAAH2"/>
</dbReference>
<keyword evidence="5" id="KW-1185">Reference proteome</keyword>
<dbReference type="SUPFAM" id="SSF75304">
    <property type="entry name" value="Amidase signature (AS) enzymes"/>
    <property type="match status" value="1"/>
</dbReference>
<comment type="similarity">
    <text evidence="1">Belongs to the amidase family.</text>
</comment>
<dbReference type="OrthoDB" id="6428749at2759"/>
<reference evidence="4" key="1">
    <citation type="submission" date="2021-02" db="EMBL/GenBank/DDBJ databases">
        <authorList>
            <person name="Nowell W R."/>
        </authorList>
    </citation>
    <scope>NUCLEOTIDE SEQUENCE</scope>
</reference>
<feature type="domain" description="Amidase" evidence="3">
    <location>
        <begin position="67"/>
        <end position="509"/>
    </location>
</feature>
<evidence type="ECO:0000259" key="3">
    <source>
        <dbReference type="Pfam" id="PF01425"/>
    </source>
</evidence>
<dbReference type="PANTHER" id="PTHR43372:SF4">
    <property type="entry name" value="FATTY-ACID AMIDE HYDROLASE 2"/>
    <property type="match status" value="1"/>
</dbReference>
<dbReference type="AlphaFoldDB" id="A0A813QI72"/>
<accession>A0A813QI72</accession>
<keyword evidence="2" id="KW-0812">Transmembrane</keyword>
<dbReference type="PANTHER" id="PTHR43372">
    <property type="entry name" value="FATTY-ACID AMIDE HYDROLASE"/>
    <property type="match status" value="1"/>
</dbReference>
<feature type="transmembrane region" description="Helical" evidence="2">
    <location>
        <begin position="12"/>
        <end position="32"/>
    </location>
</feature>
<dbReference type="InterPro" id="IPR023631">
    <property type="entry name" value="Amidase_dom"/>
</dbReference>
<sequence>MMDKTLKFISFILWLIRSFLSIWIHLGFRLIYGNQKFKLPSITNQLLLQPATVIAKRIRQRQITSYEVVKAYIDRIKSIQPYLNVYVDERFEQALEEAREIDRILDNDKSIPEEWNEERAPFLGVPFAIKESMQFRGFHNSTGIVLRKDFICTETAKAVDNMLKSGAILLCNTNVSEGCMWFESRNALYGTTNNPYDLSRIVGGSSGGAGCIVSAAGVPFAVGSDIGGSIRLPSFMNGIFGHKTTPDVVPNEGQYPPHKEYHQKYLLATGPMCRYACDLHPMLQALAGLENISKLLDFNTSVDLSKLRYFYIDEMDAYFVNKIDREQRLAHRQVVQYFEHKYKVHVTRLRLNRLRYAVPLWTSMMVDGQLSTRDFSTTLFNSTSYLTAYHELLQKFLFRSTHTLPAIGLAILEALPNKYNKRFHKLAHKFFDEIQVLLGNDGILFFPTFPQSAPLHGWPLIMNTFDYIYCGIINALGLPSTQCPLGLDSQCLPLGIQCIAGRGRDQLTLCVAQEIEKARGGWVSPSQKKCI</sequence>
<gene>
    <name evidence="4" type="ORF">QVE165_LOCUS2415</name>
</gene>
<keyword evidence="2" id="KW-1133">Transmembrane helix</keyword>
<evidence type="ECO:0000313" key="4">
    <source>
        <dbReference type="EMBL" id="CAF0767404.1"/>
    </source>
</evidence>
<dbReference type="InterPro" id="IPR036928">
    <property type="entry name" value="AS_sf"/>
</dbReference>
<name>A0A813QI72_9BILA</name>
<dbReference type="InterPro" id="IPR020556">
    <property type="entry name" value="Amidase_CS"/>
</dbReference>
<protein>
    <recommendedName>
        <fullName evidence="3">Amidase domain-containing protein</fullName>
    </recommendedName>
</protein>